<dbReference type="GO" id="GO:0022625">
    <property type="term" value="C:cytosolic large ribosomal subunit"/>
    <property type="evidence" value="ECO:0007669"/>
    <property type="project" value="TreeGrafter"/>
</dbReference>
<gene>
    <name evidence="5" type="ORF">Mia14_0074</name>
</gene>
<organism evidence="5 6">
    <name type="scientific">Candidatus Mancarchaeum acidiphilum</name>
    <dbReference type="NCBI Taxonomy" id="1920749"/>
    <lineage>
        <taxon>Archaea</taxon>
        <taxon>Candidatus Micrarchaeota</taxon>
        <taxon>Candidatus Mancarchaeum</taxon>
    </lineage>
</organism>
<dbReference type="GO" id="GO:0006412">
    <property type="term" value="P:translation"/>
    <property type="evidence" value="ECO:0007669"/>
    <property type="project" value="InterPro"/>
</dbReference>
<dbReference type="Proteomes" id="UP000197679">
    <property type="component" value="Chromosome"/>
</dbReference>
<dbReference type="GO" id="GO:0003735">
    <property type="term" value="F:structural constituent of ribosome"/>
    <property type="evidence" value="ECO:0007669"/>
    <property type="project" value="InterPro"/>
</dbReference>
<dbReference type="PANTHER" id="PTHR23413:SF1">
    <property type="entry name" value="RIBOSOMAL PROTEIN L32"/>
    <property type="match status" value="1"/>
</dbReference>
<dbReference type="InterPro" id="IPR001515">
    <property type="entry name" value="Ribosomal_eL32"/>
</dbReference>
<protein>
    <submittedName>
        <fullName evidence="5">50S ribosomal protein L32e</fullName>
    </submittedName>
</protein>
<evidence type="ECO:0000313" key="5">
    <source>
        <dbReference type="EMBL" id="ASI13417.1"/>
    </source>
</evidence>
<sequence>MAQLKKKEHPKFNVPNFNSKNRKRVPERWRKQRGIDSKKRVKKNFAGAEPTIGYKNPDSIRGIRASGKRAELVHNETELKGIVDSKKNVDIILAKPIGRKKKIALTKIAQKSNLKVVNGVSQ</sequence>
<dbReference type="InterPro" id="IPR036351">
    <property type="entry name" value="Ribosomal_eL32_sf"/>
</dbReference>
<comment type="similarity">
    <text evidence="1">Belongs to the eukaryotic ribosomal protein eL32 family.</text>
</comment>
<proteinExistence type="inferred from homology"/>
<reference evidence="5 6" key="1">
    <citation type="journal article" date="2017" name="Nat. Commun.">
        <title>'ARMAN' archaea depend on association with euryarchaeal host in culture and in situ.</title>
        <authorList>
            <person name="Golyshina O."/>
            <person name="Toshchakov S."/>
            <person name="Makarova K."/>
            <person name="Gavrilov S."/>
            <person name="Korzhenkov A."/>
            <person name="La Cono V."/>
            <person name="Arcadi E."/>
            <person name="Nechitaylo T."/>
            <person name="Ferrer M."/>
            <person name="Kublanov I."/>
            <person name="Wolf Y."/>
            <person name="Yakimov M."/>
            <person name="Golyshin P."/>
            <person name="Slesarev A."/>
            <person name="Kozyavkin S."/>
        </authorList>
    </citation>
    <scope>NUCLEOTIDE SEQUENCE [LARGE SCALE GENOMIC DNA]</scope>
    <source>
        <strain evidence="5 6">Mia14</strain>
    </source>
</reference>
<dbReference type="SMART" id="SM01393">
    <property type="entry name" value="Ribosomal_L32e"/>
    <property type="match status" value="1"/>
</dbReference>
<dbReference type="Pfam" id="PF01655">
    <property type="entry name" value="Ribosomal_L32e"/>
    <property type="match status" value="1"/>
</dbReference>
<keyword evidence="2 5" id="KW-0689">Ribosomal protein</keyword>
<dbReference type="SUPFAM" id="SSF52042">
    <property type="entry name" value="Ribosomal protein L32e"/>
    <property type="match status" value="1"/>
</dbReference>
<feature type="region of interest" description="Disordered" evidence="4">
    <location>
        <begin position="1"/>
        <end position="38"/>
    </location>
</feature>
<accession>A0A218NLR7</accession>
<dbReference type="EMBL" id="CP019964">
    <property type="protein sequence ID" value="ASI13417.1"/>
    <property type="molecule type" value="Genomic_DNA"/>
</dbReference>
<evidence type="ECO:0000256" key="2">
    <source>
        <dbReference type="ARBA" id="ARBA00022980"/>
    </source>
</evidence>
<dbReference type="AlphaFoldDB" id="A0A218NLR7"/>
<dbReference type="OrthoDB" id="372100at2157"/>
<feature type="compositionally biased region" description="Basic and acidic residues" evidence="4">
    <location>
        <begin position="24"/>
        <end position="38"/>
    </location>
</feature>
<dbReference type="KEGG" id="marh:Mia14_0074"/>
<keyword evidence="6" id="KW-1185">Reference proteome</keyword>
<keyword evidence="3" id="KW-0687">Ribonucleoprotein</keyword>
<evidence type="ECO:0000256" key="3">
    <source>
        <dbReference type="ARBA" id="ARBA00023274"/>
    </source>
</evidence>
<dbReference type="PANTHER" id="PTHR23413">
    <property type="entry name" value="60S RIBOSOMAL PROTEIN L32 AND DNA-DIRECTED RNA POLYMERASE II, SUBUNIT N"/>
    <property type="match status" value="1"/>
</dbReference>
<evidence type="ECO:0000313" key="6">
    <source>
        <dbReference type="Proteomes" id="UP000197679"/>
    </source>
</evidence>
<dbReference type="RefSeq" id="WP_088819587.1">
    <property type="nucleotide sequence ID" value="NZ_CP019964.1"/>
</dbReference>
<dbReference type="GeneID" id="33313634"/>
<evidence type="ECO:0000256" key="1">
    <source>
        <dbReference type="ARBA" id="ARBA00008431"/>
    </source>
</evidence>
<evidence type="ECO:0000256" key="4">
    <source>
        <dbReference type="SAM" id="MobiDB-lite"/>
    </source>
</evidence>
<name>A0A218NLR7_9ARCH</name>